<dbReference type="PRINTS" id="PR00783">
    <property type="entry name" value="MINTRINSICP"/>
</dbReference>
<comment type="similarity">
    <text evidence="6">Belongs to the MIP/aquaporin (TC 1.A.8) family.</text>
</comment>
<feature type="transmembrane region" description="Helical" evidence="7">
    <location>
        <begin position="238"/>
        <end position="259"/>
    </location>
</feature>
<dbReference type="Proteomes" id="UP001293593">
    <property type="component" value="Unassembled WGS sequence"/>
</dbReference>
<keyword evidence="9" id="KW-1185">Reference proteome</keyword>
<keyword evidence="3 6" id="KW-0812">Transmembrane</keyword>
<reference evidence="8" key="1">
    <citation type="submission" date="2023-10" db="EMBL/GenBank/DDBJ databases">
        <title>Chromosome-level genome of the transformable northern wattle, Acacia crassicarpa.</title>
        <authorList>
            <person name="Massaro I."/>
            <person name="Sinha N.R."/>
            <person name="Poethig S."/>
            <person name="Leichty A.R."/>
        </authorList>
    </citation>
    <scope>NUCLEOTIDE SEQUENCE</scope>
    <source>
        <strain evidence="8">Acra3RX</strain>
        <tissue evidence="8">Leaf</tissue>
    </source>
</reference>
<keyword evidence="4 7" id="KW-1133">Transmembrane helix</keyword>
<evidence type="ECO:0000256" key="3">
    <source>
        <dbReference type="ARBA" id="ARBA00022692"/>
    </source>
</evidence>
<sequence>MADSLSVGFDSPPPKFGVSFEQTMREAKYLDDIQTSTQETKEAYPNIFQKGLAELVGTYVIVFVGCGAGLVSNVEQLNRVGEALAAGLSLTVAIYSVGHISGGHFNPAVSIAAAVARNLPFKLVPIYVLCQLTGAILASLTLKVLYEGQADIRVVVTQYSSSTSHLEALVWEFIATFILMLTICGVAIDHRGSKDLAGLAIGTAVLINVIAVGPITGASMNPARSLGPAIVSGVFKKIGIYIFSPIMGATTASVVYSLLKYPNRIKA</sequence>
<evidence type="ECO:0000256" key="2">
    <source>
        <dbReference type="ARBA" id="ARBA00022448"/>
    </source>
</evidence>
<gene>
    <name evidence="8" type="ORF">QN277_014927</name>
</gene>
<protein>
    <submittedName>
        <fullName evidence="8">Uncharacterized protein</fullName>
    </submittedName>
</protein>
<keyword evidence="2 6" id="KW-0813">Transport</keyword>
<comment type="subcellular location">
    <subcellularLocation>
        <location evidence="1">Membrane</location>
        <topology evidence="1">Multi-pass membrane protein</topology>
    </subcellularLocation>
</comment>
<dbReference type="Gene3D" id="1.20.1080.10">
    <property type="entry name" value="Glycerol uptake facilitator protein"/>
    <property type="match status" value="1"/>
</dbReference>
<dbReference type="EMBL" id="JAWXYG010000003">
    <property type="protein sequence ID" value="KAK4276821.1"/>
    <property type="molecule type" value="Genomic_DNA"/>
</dbReference>
<keyword evidence="5 7" id="KW-0472">Membrane</keyword>
<dbReference type="SUPFAM" id="SSF81338">
    <property type="entry name" value="Aquaporin-like"/>
    <property type="match status" value="1"/>
</dbReference>
<dbReference type="CDD" id="cd00333">
    <property type="entry name" value="MIP"/>
    <property type="match status" value="1"/>
</dbReference>
<feature type="transmembrane region" description="Helical" evidence="7">
    <location>
        <begin position="168"/>
        <end position="189"/>
    </location>
</feature>
<dbReference type="NCBIfam" id="TIGR00861">
    <property type="entry name" value="MIP"/>
    <property type="match status" value="1"/>
</dbReference>
<feature type="transmembrane region" description="Helical" evidence="7">
    <location>
        <begin position="51"/>
        <end position="71"/>
    </location>
</feature>
<dbReference type="InterPro" id="IPR034294">
    <property type="entry name" value="Aquaporin_transptr"/>
</dbReference>
<dbReference type="PANTHER" id="PTHR45724">
    <property type="entry name" value="AQUAPORIN NIP2-1"/>
    <property type="match status" value="1"/>
</dbReference>
<evidence type="ECO:0000256" key="5">
    <source>
        <dbReference type="ARBA" id="ARBA00023136"/>
    </source>
</evidence>
<evidence type="ECO:0000256" key="4">
    <source>
        <dbReference type="ARBA" id="ARBA00022989"/>
    </source>
</evidence>
<evidence type="ECO:0000256" key="1">
    <source>
        <dbReference type="ARBA" id="ARBA00004141"/>
    </source>
</evidence>
<dbReference type="AlphaFoldDB" id="A0AAE1MVA6"/>
<proteinExistence type="inferred from homology"/>
<evidence type="ECO:0000313" key="9">
    <source>
        <dbReference type="Proteomes" id="UP001293593"/>
    </source>
</evidence>
<accession>A0AAE1MVA6</accession>
<evidence type="ECO:0000313" key="8">
    <source>
        <dbReference type="EMBL" id="KAK4276821.1"/>
    </source>
</evidence>
<organism evidence="8 9">
    <name type="scientific">Acacia crassicarpa</name>
    <name type="common">northern wattle</name>
    <dbReference type="NCBI Taxonomy" id="499986"/>
    <lineage>
        <taxon>Eukaryota</taxon>
        <taxon>Viridiplantae</taxon>
        <taxon>Streptophyta</taxon>
        <taxon>Embryophyta</taxon>
        <taxon>Tracheophyta</taxon>
        <taxon>Spermatophyta</taxon>
        <taxon>Magnoliopsida</taxon>
        <taxon>eudicotyledons</taxon>
        <taxon>Gunneridae</taxon>
        <taxon>Pentapetalae</taxon>
        <taxon>rosids</taxon>
        <taxon>fabids</taxon>
        <taxon>Fabales</taxon>
        <taxon>Fabaceae</taxon>
        <taxon>Caesalpinioideae</taxon>
        <taxon>mimosoid clade</taxon>
        <taxon>Acacieae</taxon>
        <taxon>Acacia</taxon>
    </lineage>
</organism>
<name>A0AAE1MVA6_9FABA</name>
<dbReference type="PANTHER" id="PTHR45724:SF21">
    <property type="entry name" value="MAJOR INTRINSIC PROTEIN"/>
    <property type="match status" value="1"/>
</dbReference>
<evidence type="ECO:0000256" key="7">
    <source>
        <dbReference type="SAM" id="Phobius"/>
    </source>
</evidence>
<dbReference type="InterPro" id="IPR022357">
    <property type="entry name" value="MIP_CS"/>
</dbReference>
<dbReference type="GO" id="GO:0016020">
    <property type="term" value="C:membrane"/>
    <property type="evidence" value="ECO:0007669"/>
    <property type="project" value="UniProtKB-SubCell"/>
</dbReference>
<dbReference type="Pfam" id="PF00230">
    <property type="entry name" value="MIP"/>
    <property type="match status" value="1"/>
</dbReference>
<dbReference type="GO" id="GO:0015267">
    <property type="term" value="F:channel activity"/>
    <property type="evidence" value="ECO:0007669"/>
    <property type="project" value="InterPro"/>
</dbReference>
<comment type="caution">
    <text evidence="8">The sequence shown here is derived from an EMBL/GenBank/DDBJ whole genome shotgun (WGS) entry which is preliminary data.</text>
</comment>
<dbReference type="InterPro" id="IPR000425">
    <property type="entry name" value="MIP"/>
</dbReference>
<feature type="transmembrane region" description="Helical" evidence="7">
    <location>
        <begin position="196"/>
        <end position="218"/>
    </location>
</feature>
<dbReference type="PROSITE" id="PS00221">
    <property type="entry name" value="MIP"/>
    <property type="match status" value="1"/>
</dbReference>
<feature type="transmembrane region" description="Helical" evidence="7">
    <location>
        <begin position="83"/>
        <end position="102"/>
    </location>
</feature>
<evidence type="ECO:0000256" key="6">
    <source>
        <dbReference type="RuleBase" id="RU000477"/>
    </source>
</evidence>
<dbReference type="InterPro" id="IPR023271">
    <property type="entry name" value="Aquaporin-like"/>
</dbReference>